<keyword evidence="1" id="KW-0067">ATP-binding</keyword>
<dbReference type="AlphaFoldDB" id="A0A6C1B4B2"/>
<proteinExistence type="predicted"/>
<sequence>MNIVSRSAFPVLVTDVHAIGMIGVVRALGGAGYPVIACDAEEDALGFSSNFVRQALVCPPYGRHDFIEWLRDVIVDHGIRAIIPSEGFLVAVRAHYDEFSHLMPTPSRASLVYDCLSKTAVIGKFIEAQQTAHLPTTYLIQAEQELPTEAELATLSFPLFVKGDAADAREERGGFVCAVQSAGEACRLVRERLVDFRRILVQAFVPGVGVGAHFFVKNGAIKQEFMTRCIHEVPHTGGYCSLRGAWWNDEIMRDARAKVLCLGWEGVSMLEYRWDKFSGKFWFVELNPRFWASLHVALYSGINFPVLLVDSARGATVSVSSPQVRPVFVRYTFPFDVGYVVSRIRDKRLPFLQKAKSVAEWFLLFFDFRVRSDLLFPGDRMLYLIQFYRFIKSLVVRGGS</sequence>
<dbReference type="KEGG" id="azq:G3580_13390"/>
<keyword evidence="1" id="KW-0547">Nucleotide-binding</keyword>
<evidence type="ECO:0000256" key="1">
    <source>
        <dbReference type="PROSITE-ProRule" id="PRU00409"/>
    </source>
</evidence>
<organism evidence="3 4">
    <name type="scientific">Nitrogeniibacter mangrovi</name>
    <dbReference type="NCBI Taxonomy" id="2016596"/>
    <lineage>
        <taxon>Bacteria</taxon>
        <taxon>Pseudomonadati</taxon>
        <taxon>Pseudomonadota</taxon>
        <taxon>Betaproteobacteria</taxon>
        <taxon>Rhodocyclales</taxon>
        <taxon>Zoogloeaceae</taxon>
        <taxon>Nitrogeniibacter</taxon>
    </lineage>
</organism>
<dbReference type="EMBL" id="CP048836">
    <property type="protein sequence ID" value="QID18536.1"/>
    <property type="molecule type" value="Genomic_DNA"/>
</dbReference>
<evidence type="ECO:0000313" key="3">
    <source>
        <dbReference type="EMBL" id="QID18536.1"/>
    </source>
</evidence>
<dbReference type="InterPro" id="IPR011761">
    <property type="entry name" value="ATP-grasp"/>
</dbReference>
<dbReference type="GO" id="GO:0005524">
    <property type="term" value="F:ATP binding"/>
    <property type="evidence" value="ECO:0007669"/>
    <property type="project" value="UniProtKB-UniRule"/>
</dbReference>
<protein>
    <recommendedName>
        <fullName evidence="2">ATP-grasp domain-containing protein</fullName>
    </recommendedName>
</protein>
<dbReference type="SUPFAM" id="SSF56059">
    <property type="entry name" value="Glutathione synthetase ATP-binding domain-like"/>
    <property type="match status" value="1"/>
</dbReference>
<dbReference type="GO" id="GO:0046872">
    <property type="term" value="F:metal ion binding"/>
    <property type="evidence" value="ECO:0007669"/>
    <property type="project" value="InterPro"/>
</dbReference>
<keyword evidence="4" id="KW-1185">Reference proteome</keyword>
<accession>A0A6C1B4B2</accession>
<reference evidence="3 4" key="1">
    <citation type="submission" date="2020-02" db="EMBL/GenBank/DDBJ databases">
        <title>Nitrogenibacter mangrovi gen. nov., sp. nov. isolated from mangrove sediment, a denitrifying betaproteobacterium.</title>
        <authorList>
            <person name="Liao H."/>
            <person name="Tian Y."/>
        </authorList>
    </citation>
    <scope>NUCLEOTIDE SEQUENCE [LARGE SCALE GENOMIC DNA]</scope>
    <source>
        <strain evidence="3 4">M9-3-2</strain>
    </source>
</reference>
<feature type="domain" description="ATP-grasp" evidence="2">
    <location>
        <begin position="124"/>
        <end position="313"/>
    </location>
</feature>
<dbReference type="Proteomes" id="UP000501991">
    <property type="component" value="Chromosome"/>
</dbReference>
<evidence type="ECO:0000259" key="2">
    <source>
        <dbReference type="PROSITE" id="PS50975"/>
    </source>
</evidence>
<evidence type="ECO:0000313" key="4">
    <source>
        <dbReference type="Proteomes" id="UP000501991"/>
    </source>
</evidence>
<name>A0A6C1B4B2_9RHOO</name>
<dbReference type="PROSITE" id="PS50975">
    <property type="entry name" value="ATP_GRASP"/>
    <property type="match status" value="1"/>
</dbReference>
<gene>
    <name evidence="3" type="ORF">G3580_13390</name>
</gene>
<dbReference type="Gene3D" id="3.30.470.20">
    <property type="entry name" value="ATP-grasp fold, B domain"/>
    <property type="match status" value="1"/>
</dbReference>
<dbReference type="Gene3D" id="3.40.50.20">
    <property type="match status" value="1"/>
</dbReference>
<dbReference type="RefSeq" id="WP_173766278.1">
    <property type="nucleotide sequence ID" value="NZ_CP048836.1"/>
</dbReference>